<sequence length="211" mass="23028">MILGKREIEALPRRYRAALINSLPGYKPVVLAGTADTKGHTNLSAINSCFHVGAVPALLGMIIRPAPEGTERHTLENILDTGWYTFNALTPEMTQRGHHTSARFPREQSEFEACGFEPSWQMPIKAPFVAESPLQIGLKLAEHQPLDINGTHLIIGGVESVQFSDDALRDDGSVDLHTLGLVAAVGLDAYHEVAPGQRYAYAKADRPPELL</sequence>
<organism evidence="6 7">
    <name type="scientific">Candidatus Paraluminiphilus aquimaris</name>
    <dbReference type="NCBI Taxonomy" id="2518994"/>
    <lineage>
        <taxon>Bacteria</taxon>
        <taxon>Pseudomonadati</taxon>
        <taxon>Pseudomonadota</taxon>
        <taxon>Gammaproteobacteria</taxon>
        <taxon>Cellvibrionales</taxon>
        <taxon>Halieaceae</taxon>
        <taxon>Candidatus Paraluminiphilus</taxon>
    </lineage>
</organism>
<keyword evidence="2" id="KW-0285">Flavoprotein</keyword>
<name>A0ABY6Q5X6_9GAMM</name>
<dbReference type="InterPro" id="IPR012349">
    <property type="entry name" value="Split_barrel_FMN-bd"/>
</dbReference>
<dbReference type="InterPro" id="IPR002563">
    <property type="entry name" value="Flavin_Rdtase-like_dom"/>
</dbReference>
<feature type="domain" description="Flavin reductase like" evidence="5">
    <location>
        <begin position="28"/>
        <end position="168"/>
    </location>
</feature>
<dbReference type="Proteomes" id="UP001317963">
    <property type="component" value="Chromosome"/>
</dbReference>
<accession>A0ABY6Q5X6</accession>
<dbReference type="PANTHER" id="PTHR33798:SF5">
    <property type="entry name" value="FLAVIN REDUCTASE LIKE DOMAIN-CONTAINING PROTEIN"/>
    <property type="match status" value="1"/>
</dbReference>
<keyword evidence="3" id="KW-0288">FMN</keyword>
<evidence type="ECO:0000313" key="7">
    <source>
        <dbReference type="Proteomes" id="UP001317963"/>
    </source>
</evidence>
<dbReference type="Gene3D" id="2.30.110.10">
    <property type="entry name" value="Electron Transport, Fmn-binding Protein, Chain A"/>
    <property type="match status" value="1"/>
</dbReference>
<evidence type="ECO:0000256" key="1">
    <source>
        <dbReference type="ARBA" id="ARBA00001917"/>
    </source>
</evidence>
<proteinExistence type="inferred from homology"/>
<dbReference type="PANTHER" id="PTHR33798">
    <property type="entry name" value="FLAVOPROTEIN OXYGENASE"/>
    <property type="match status" value="1"/>
</dbReference>
<evidence type="ECO:0000256" key="4">
    <source>
        <dbReference type="ARBA" id="ARBA00038054"/>
    </source>
</evidence>
<evidence type="ECO:0000313" key="6">
    <source>
        <dbReference type="EMBL" id="UZP74657.1"/>
    </source>
</evidence>
<dbReference type="Pfam" id="PF01613">
    <property type="entry name" value="Flavin_Reduct"/>
    <property type="match status" value="1"/>
</dbReference>
<dbReference type="SUPFAM" id="SSF50475">
    <property type="entry name" value="FMN-binding split barrel"/>
    <property type="match status" value="1"/>
</dbReference>
<protein>
    <submittedName>
        <fullName evidence="6">Flavin oxidoreductase</fullName>
    </submittedName>
</protein>
<keyword evidence="7" id="KW-1185">Reference proteome</keyword>
<evidence type="ECO:0000256" key="3">
    <source>
        <dbReference type="ARBA" id="ARBA00022643"/>
    </source>
</evidence>
<dbReference type="RefSeq" id="WP_279241117.1">
    <property type="nucleotide sequence ID" value="NZ_CP036501.1"/>
</dbReference>
<dbReference type="EMBL" id="CP036501">
    <property type="protein sequence ID" value="UZP74657.1"/>
    <property type="molecule type" value="Genomic_DNA"/>
</dbReference>
<comment type="similarity">
    <text evidence="4">Belongs to the flavoredoxin family.</text>
</comment>
<comment type="cofactor">
    <cofactor evidence="1">
        <name>FMN</name>
        <dbReference type="ChEBI" id="CHEBI:58210"/>
    </cofactor>
</comment>
<evidence type="ECO:0000259" key="5">
    <source>
        <dbReference type="Pfam" id="PF01613"/>
    </source>
</evidence>
<gene>
    <name evidence="6" type="ORF">E0F26_07865</name>
</gene>
<reference evidence="6 7" key="1">
    <citation type="submission" date="2019-02" db="EMBL/GenBank/DDBJ databases">
        <title>Halieaceae_genomes.</title>
        <authorList>
            <person name="Li S.-H."/>
        </authorList>
    </citation>
    <scope>NUCLEOTIDE SEQUENCE [LARGE SCALE GENOMIC DNA]</scope>
    <source>
        <strain evidence="6 7">JH123</strain>
    </source>
</reference>
<evidence type="ECO:0000256" key="2">
    <source>
        <dbReference type="ARBA" id="ARBA00022630"/>
    </source>
</evidence>